<evidence type="ECO:0000259" key="2">
    <source>
        <dbReference type="Pfam" id="PF22725"/>
    </source>
</evidence>
<keyword evidence="4" id="KW-1185">Reference proteome</keyword>
<dbReference type="AlphaFoldDB" id="A0A845MCV5"/>
<dbReference type="InterPro" id="IPR055170">
    <property type="entry name" value="GFO_IDH_MocA-like_dom"/>
</dbReference>
<comment type="caution">
    <text evidence="3">The sequence shown here is derived from an EMBL/GenBank/DDBJ whole genome shotgun (WGS) entry which is preliminary data.</text>
</comment>
<dbReference type="InterPro" id="IPR036291">
    <property type="entry name" value="NAD(P)-bd_dom_sf"/>
</dbReference>
<dbReference type="Proteomes" id="UP000445696">
    <property type="component" value="Unassembled WGS sequence"/>
</dbReference>
<dbReference type="GO" id="GO:0000166">
    <property type="term" value="F:nucleotide binding"/>
    <property type="evidence" value="ECO:0007669"/>
    <property type="project" value="InterPro"/>
</dbReference>
<proteinExistence type="predicted"/>
<dbReference type="SUPFAM" id="SSF51735">
    <property type="entry name" value="NAD(P)-binding Rossmann-fold domains"/>
    <property type="match status" value="1"/>
</dbReference>
<dbReference type="SUPFAM" id="SSF55347">
    <property type="entry name" value="Glyceraldehyde-3-phosphate dehydrogenase-like, C-terminal domain"/>
    <property type="match status" value="1"/>
</dbReference>
<dbReference type="Gene3D" id="3.40.50.720">
    <property type="entry name" value="NAD(P)-binding Rossmann-like Domain"/>
    <property type="match status" value="1"/>
</dbReference>
<dbReference type="InterPro" id="IPR000683">
    <property type="entry name" value="Gfo/Idh/MocA-like_OxRdtase_N"/>
</dbReference>
<dbReference type="OrthoDB" id="9792935at2"/>
<evidence type="ECO:0000259" key="1">
    <source>
        <dbReference type="Pfam" id="PF01408"/>
    </source>
</evidence>
<dbReference type="PANTHER" id="PTHR43708">
    <property type="entry name" value="CONSERVED EXPRESSED OXIDOREDUCTASE (EUROFUNG)"/>
    <property type="match status" value="1"/>
</dbReference>
<sequence>MDKIKVAAVGTGYFSRFQYAAWDRIPEVQLVGVCNRTLSTAEELADQYGINNVYTDFRQMLEVEKPDLVDIITPPVTHVDYVTTAVELGIHAICQKPFTSSVTEARKLVALIEAKGGKVIVHENFRFQPWYRKIKEILDAGSFGQLYEISFALRPGDGQGPSAYLDRQPYFQEMERFLVHETAVHLVDVFRYLFGEIGAVYADLRRVNPVIKGEDAGIIIFDFLSGAKGLFDGNRLSDHRADNRRLTMGEMQIEGERGTLTLDGNGKLFWRDHGQNEGKEISYDWIDRDFGGDCVYSLQRHVVDHLLYGTELMNTAKEYLANVEIAEASYVSNEKAVKISLR</sequence>
<feature type="domain" description="GFO/IDH/MocA-like oxidoreductase" evidence="2">
    <location>
        <begin position="131"/>
        <end position="260"/>
    </location>
</feature>
<name>A0A845MCV5_9PROT</name>
<dbReference type="InterPro" id="IPR051317">
    <property type="entry name" value="Gfo/Idh/MocA_oxidoreduct"/>
</dbReference>
<dbReference type="Pfam" id="PF01408">
    <property type="entry name" value="GFO_IDH_MocA"/>
    <property type="match status" value="1"/>
</dbReference>
<reference evidence="3 4" key="1">
    <citation type="journal article" date="2014" name="Int. J. Syst. Evol. Microbiol.">
        <title>Sneathiella chungangensis sp. nov., isolated from a marine sand, and emended description of the genus Sneathiella.</title>
        <authorList>
            <person name="Siamphan C."/>
            <person name="Kim H."/>
            <person name="Lee J.S."/>
            <person name="Kim W."/>
        </authorList>
    </citation>
    <scope>NUCLEOTIDE SEQUENCE [LARGE SCALE GENOMIC DNA]</scope>
    <source>
        <strain evidence="3 4">KCTC 32476</strain>
    </source>
</reference>
<evidence type="ECO:0000313" key="3">
    <source>
        <dbReference type="EMBL" id="MZR21136.1"/>
    </source>
</evidence>
<organism evidence="3 4">
    <name type="scientific">Sneathiella chungangensis</name>
    <dbReference type="NCBI Taxonomy" id="1418234"/>
    <lineage>
        <taxon>Bacteria</taxon>
        <taxon>Pseudomonadati</taxon>
        <taxon>Pseudomonadota</taxon>
        <taxon>Alphaproteobacteria</taxon>
        <taxon>Sneathiellales</taxon>
        <taxon>Sneathiellaceae</taxon>
        <taxon>Sneathiella</taxon>
    </lineage>
</organism>
<gene>
    <name evidence="3" type="ORF">GQF03_02200</name>
</gene>
<dbReference type="Gene3D" id="3.30.360.10">
    <property type="entry name" value="Dihydrodipicolinate Reductase, domain 2"/>
    <property type="match status" value="1"/>
</dbReference>
<protein>
    <submittedName>
        <fullName evidence="3">Gfo/Idh/MocA family oxidoreductase</fullName>
    </submittedName>
</protein>
<accession>A0A845MCV5</accession>
<dbReference type="RefSeq" id="WP_161337551.1">
    <property type="nucleotide sequence ID" value="NZ_JBHSDG010000002.1"/>
</dbReference>
<feature type="domain" description="Gfo/Idh/MocA-like oxidoreductase N-terminal" evidence="1">
    <location>
        <begin position="4"/>
        <end position="121"/>
    </location>
</feature>
<evidence type="ECO:0000313" key="4">
    <source>
        <dbReference type="Proteomes" id="UP000445696"/>
    </source>
</evidence>
<dbReference type="Pfam" id="PF22725">
    <property type="entry name" value="GFO_IDH_MocA_C3"/>
    <property type="match status" value="1"/>
</dbReference>
<dbReference type="EMBL" id="WTVA01000001">
    <property type="protein sequence ID" value="MZR21136.1"/>
    <property type="molecule type" value="Genomic_DNA"/>
</dbReference>
<dbReference type="PANTHER" id="PTHR43708:SF8">
    <property type="entry name" value="OXIDOREDUCTASE"/>
    <property type="match status" value="1"/>
</dbReference>